<reference evidence="4 5" key="1">
    <citation type="submission" date="2020-08" db="EMBL/GenBank/DDBJ databases">
        <title>Genomic Encyclopedia of Type Strains, Phase IV (KMG-IV): sequencing the most valuable type-strain genomes for metagenomic binning, comparative biology and taxonomic classification.</title>
        <authorList>
            <person name="Goeker M."/>
        </authorList>
    </citation>
    <scope>NUCLEOTIDE SEQUENCE [LARGE SCALE GENOMIC DNA]</scope>
    <source>
        <strain evidence="4 5">DSM 27165</strain>
    </source>
</reference>
<name>A0A840MHQ1_9PROT</name>
<dbReference type="PANTHER" id="PTHR46268:SF15">
    <property type="entry name" value="UNIVERSAL STRESS PROTEIN HP_0031"/>
    <property type="match status" value="1"/>
</dbReference>
<sequence length="164" mass="17691">MSVNSMIGGHFLKEHPAMFKHILVPTDGSPLSEMAVKAAVQMAGETGAKITSIYVMDLFPVTPLLEYAPVSTPAVADFQRQQRGMADRYLSKVEALAKEGEVPCVTDAVTGDSVYQCIIAAAEHHGCDLILMASHGRRGLQGLLLGSETNKVLTHSRIPVLVYR</sequence>
<evidence type="ECO:0000256" key="2">
    <source>
        <dbReference type="PIRNR" id="PIRNR006276"/>
    </source>
</evidence>
<evidence type="ECO:0000259" key="3">
    <source>
        <dbReference type="Pfam" id="PF00582"/>
    </source>
</evidence>
<feature type="domain" description="UspA" evidence="3">
    <location>
        <begin position="18"/>
        <end position="164"/>
    </location>
</feature>
<keyword evidence="5" id="KW-1185">Reference proteome</keyword>
<dbReference type="PIRSF" id="PIRSF006276">
    <property type="entry name" value="UspA"/>
    <property type="match status" value="1"/>
</dbReference>
<dbReference type="EMBL" id="JACHHY010000011">
    <property type="protein sequence ID" value="MBB5018734.1"/>
    <property type="molecule type" value="Genomic_DNA"/>
</dbReference>
<proteinExistence type="inferred from homology"/>
<dbReference type="Pfam" id="PF00582">
    <property type="entry name" value="Usp"/>
    <property type="match status" value="1"/>
</dbReference>
<dbReference type="AlphaFoldDB" id="A0A840MHQ1"/>
<comment type="caution">
    <text evidence="4">The sequence shown here is derived from an EMBL/GenBank/DDBJ whole genome shotgun (WGS) entry which is preliminary data.</text>
</comment>
<evidence type="ECO:0000256" key="1">
    <source>
        <dbReference type="ARBA" id="ARBA00008791"/>
    </source>
</evidence>
<comment type="subcellular location">
    <subcellularLocation>
        <location evidence="2">Cytoplasm</location>
    </subcellularLocation>
</comment>
<dbReference type="SUPFAM" id="SSF52402">
    <property type="entry name" value="Adenine nucleotide alpha hydrolases-like"/>
    <property type="match status" value="1"/>
</dbReference>
<evidence type="ECO:0000313" key="4">
    <source>
        <dbReference type="EMBL" id="MBB5018734.1"/>
    </source>
</evidence>
<dbReference type="InterPro" id="IPR006016">
    <property type="entry name" value="UspA"/>
</dbReference>
<gene>
    <name evidence="4" type="ORF">HNQ59_002027</name>
</gene>
<dbReference type="InterPro" id="IPR006015">
    <property type="entry name" value="Universal_stress_UspA"/>
</dbReference>
<dbReference type="CDD" id="cd00293">
    <property type="entry name" value="USP-like"/>
    <property type="match status" value="1"/>
</dbReference>
<evidence type="ECO:0000313" key="5">
    <source>
        <dbReference type="Proteomes" id="UP000575898"/>
    </source>
</evidence>
<protein>
    <recommendedName>
        <fullName evidence="2">Universal stress protein</fullName>
    </recommendedName>
</protein>
<dbReference type="Proteomes" id="UP000575898">
    <property type="component" value="Unassembled WGS sequence"/>
</dbReference>
<dbReference type="PANTHER" id="PTHR46268">
    <property type="entry name" value="STRESS RESPONSE PROTEIN NHAX"/>
    <property type="match status" value="1"/>
</dbReference>
<comment type="similarity">
    <text evidence="1 2">Belongs to the universal stress protein A family.</text>
</comment>
<organism evidence="4 5">
    <name type="scientific">Chitinivorax tropicus</name>
    <dbReference type="NCBI Taxonomy" id="714531"/>
    <lineage>
        <taxon>Bacteria</taxon>
        <taxon>Pseudomonadati</taxon>
        <taxon>Pseudomonadota</taxon>
        <taxon>Betaproteobacteria</taxon>
        <taxon>Chitinivorax</taxon>
    </lineage>
</organism>
<dbReference type="InterPro" id="IPR014729">
    <property type="entry name" value="Rossmann-like_a/b/a_fold"/>
</dbReference>
<dbReference type="Gene3D" id="3.40.50.620">
    <property type="entry name" value="HUPs"/>
    <property type="match status" value="1"/>
</dbReference>
<keyword evidence="2" id="KW-0963">Cytoplasm</keyword>
<dbReference type="PRINTS" id="PR01438">
    <property type="entry name" value="UNVRSLSTRESS"/>
</dbReference>
<dbReference type="GO" id="GO:0005737">
    <property type="term" value="C:cytoplasm"/>
    <property type="evidence" value="ECO:0007669"/>
    <property type="project" value="UniProtKB-SubCell"/>
</dbReference>
<accession>A0A840MHQ1</accession>